<dbReference type="Pfam" id="PF16868">
    <property type="entry name" value="NMT1_3"/>
    <property type="match status" value="1"/>
</dbReference>
<dbReference type="SUPFAM" id="SSF53850">
    <property type="entry name" value="Periplasmic binding protein-like II"/>
    <property type="match status" value="1"/>
</dbReference>
<reference evidence="1" key="1">
    <citation type="journal article" date="2014" name="Front. Microbiol.">
        <title>High frequency of phylogenetically diverse reductive dehalogenase-homologous genes in deep subseafloor sedimentary metagenomes.</title>
        <authorList>
            <person name="Kawai M."/>
            <person name="Futagami T."/>
            <person name="Toyoda A."/>
            <person name="Takaki Y."/>
            <person name="Nishi S."/>
            <person name="Hori S."/>
            <person name="Arai W."/>
            <person name="Tsubouchi T."/>
            <person name="Morono Y."/>
            <person name="Uchiyama I."/>
            <person name="Ito T."/>
            <person name="Fujiyama A."/>
            <person name="Inagaki F."/>
            <person name="Takami H."/>
        </authorList>
    </citation>
    <scope>NUCLEOTIDE SEQUENCE</scope>
    <source>
        <strain evidence="1">Expedition CK06-06</strain>
    </source>
</reference>
<dbReference type="NCBIfam" id="TIGR02122">
    <property type="entry name" value="TRAP_TAXI"/>
    <property type="match status" value="1"/>
</dbReference>
<dbReference type="EMBL" id="BARS01035929">
    <property type="protein sequence ID" value="GAG24098.1"/>
    <property type="molecule type" value="Genomic_DNA"/>
</dbReference>
<protein>
    <recommendedName>
        <fullName evidence="2">C4-dicarboxylate ABC transporter substrate-binding protein</fullName>
    </recommendedName>
</protein>
<dbReference type="PANTHER" id="PTHR42941">
    <property type="entry name" value="SLL1037 PROTEIN"/>
    <property type="match status" value="1"/>
</dbReference>
<proteinExistence type="predicted"/>
<organism evidence="1">
    <name type="scientific">marine sediment metagenome</name>
    <dbReference type="NCBI Taxonomy" id="412755"/>
    <lineage>
        <taxon>unclassified sequences</taxon>
        <taxon>metagenomes</taxon>
        <taxon>ecological metagenomes</taxon>
    </lineage>
</organism>
<dbReference type="Gene3D" id="3.40.190.10">
    <property type="entry name" value="Periplasmic binding protein-like II"/>
    <property type="match status" value="1"/>
</dbReference>
<comment type="caution">
    <text evidence="1">The sequence shown here is derived from an EMBL/GenBank/DDBJ whole genome shotgun (WGS) entry which is preliminary data.</text>
</comment>
<dbReference type="AlphaFoldDB" id="X0WHX3"/>
<evidence type="ECO:0000313" key="1">
    <source>
        <dbReference type="EMBL" id="GAG24098.1"/>
    </source>
</evidence>
<dbReference type="PANTHER" id="PTHR42941:SF1">
    <property type="entry name" value="SLL1037 PROTEIN"/>
    <property type="match status" value="1"/>
</dbReference>
<evidence type="ECO:0008006" key="2">
    <source>
        <dbReference type="Google" id="ProtNLM"/>
    </source>
</evidence>
<sequence length="150" mass="16690">GALQNGRIVGMNIPAGSPASAIIQAYAVLGPRGMRILDFTESQLEAVNSEYAVWKRATLKPGTYPGQDKPIHTISQSNLLVVHEDIGEDQIYKIVKNMYENLPFLRQVHRATEKMSIERALEGLSVPLHPGAVRYYKEQELSIPSHLLLN</sequence>
<name>X0WHX3_9ZZZZ</name>
<accession>X0WHX3</accession>
<feature type="non-terminal residue" evidence="1">
    <location>
        <position position="1"/>
    </location>
</feature>
<dbReference type="InterPro" id="IPR011852">
    <property type="entry name" value="TRAP_TAXI"/>
</dbReference>
<gene>
    <name evidence="1" type="ORF">S01H1_55290</name>
</gene>